<evidence type="ECO:0000313" key="1">
    <source>
        <dbReference type="EMBL" id="GME23968.1"/>
    </source>
</evidence>
<reference evidence="1" key="1">
    <citation type="submission" date="2024-09" db="EMBL/GenBank/DDBJ databases">
        <title>Draft Genome Sequences of Neofusicoccum parvum.</title>
        <authorList>
            <person name="Ashida A."/>
            <person name="Camagna M."/>
            <person name="Tanaka A."/>
            <person name="Takemoto D."/>
        </authorList>
    </citation>
    <scope>NUCLEOTIDE SEQUENCE</scope>
    <source>
        <strain evidence="1">PPO83</strain>
    </source>
</reference>
<sequence>MFSALLNLLALAALPTAALGLGRVVVENKCGAAIEVRSQLTRGLWVATAPAGRFASSEFSAVRQEVRVRPDAGTDQFLVVDFALVDADGDRVQVLVDGNPALFDGRWAVRSSDPACRPATRRTVGDEAGVCGSDAVFTLTVCENDAGGRVAEMGDAGHASFSPRGAGWRDREGLRVQL</sequence>
<dbReference type="Proteomes" id="UP001165186">
    <property type="component" value="Unassembled WGS sequence"/>
</dbReference>
<keyword evidence="2" id="KW-1185">Reference proteome</keyword>
<organism evidence="1 2">
    <name type="scientific">Neofusicoccum parvum</name>
    <dbReference type="NCBI Taxonomy" id="310453"/>
    <lineage>
        <taxon>Eukaryota</taxon>
        <taxon>Fungi</taxon>
        <taxon>Dikarya</taxon>
        <taxon>Ascomycota</taxon>
        <taxon>Pezizomycotina</taxon>
        <taxon>Dothideomycetes</taxon>
        <taxon>Dothideomycetes incertae sedis</taxon>
        <taxon>Botryosphaeriales</taxon>
        <taxon>Botryosphaeriaceae</taxon>
        <taxon>Neofusicoccum</taxon>
    </lineage>
</organism>
<protein>
    <submittedName>
        <fullName evidence="1">Uncharacterized protein</fullName>
    </submittedName>
</protein>
<gene>
    <name evidence="1" type="primary">g6054</name>
    <name evidence="1" type="ORF">NpPPO83_00006054</name>
</gene>
<comment type="caution">
    <text evidence="1">The sequence shown here is derived from an EMBL/GenBank/DDBJ whole genome shotgun (WGS) entry which is preliminary data.</text>
</comment>
<evidence type="ECO:0000313" key="2">
    <source>
        <dbReference type="Proteomes" id="UP001165186"/>
    </source>
</evidence>
<dbReference type="EMBL" id="BSXG01000010">
    <property type="protein sequence ID" value="GME23968.1"/>
    <property type="molecule type" value="Genomic_DNA"/>
</dbReference>
<accession>A0ACB5RTY1</accession>
<proteinExistence type="predicted"/>
<name>A0ACB5RTY1_9PEZI</name>